<dbReference type="GO" id="GO:0003677">
    <property type="term" value="F:DNA binding"/>
    <property type="evidence" value="ECO:0007669"/>
    <property type="project" value="UniProtKB-KW"/>
</dbReference>
<dbReference type="Pfam" id="PF13873">
    <property type="entry name" value="Myb_DNA-bind_5"/>
    <property type="match status" value="1"/>
</dbReference>
<reference evidence="10" key="1">
    <citation type="submission" date="2022-07" db="EMBL/GenBank/DDBJ databases">
        <authorList>
            <person name="Trinca V."/>
            <person name="Uliana J.V.C."/>
            <person name="Torres T.T."/>
            <person name="Ward R.J."/>
            <person name="Monesi N."/>
        </authorList>
    </citation>
    <scope>NUCLEOTIDE SEQUENCE</scope>
    <source>
        <strain evidence="10">HSMRA1968</strain>
        <tissue evidence="10">Whole embryos</tissue>
    </source>
</reference>
<keyword evidence="11" id="KW-1185">Reference proteome</keyword>
<feature type="coiled-coil region" evidence="7">
    <location>
        <begin position="296"/>
        <end position="323"/>
    </location>
</feature>
<evidence type="ECO:0000313" key="11">
    <source>
        <dbReference type="Proteomes" id="UP001151699"/>
    </source>
</evidence>
<organism evidence="10 11">
    <name type="scientific">Pseudolycoriella hygida</name>
    <dbReference type="NCBI Taxonomy" id="35572"/>
    <lineage>
        <taxon>Eukaryota</taxon>
        <taxon>Metazoa</taxon>
        <taxon>Ecdysozoa</taxon>
        <taxon>Arthropoda</taxon>
        <taxon>Hexapoda</taxon>
        <taxon>Insecta</taxon>
        <taxon>Pterygota</taxon>
        <taxon>Neoptera</taxon>
        <taxon>Endopterygota</taxon>
        <taxon>Diptera</taxon>
        <taxon>Nematocera</taxon>
        <taxon>Sciaroidea</taxon>
        <taxon>Sciaridae</taxon>
        <taxon>Pseudolycoriella</taxon>
    </lineage>
</organism>
<name>A0A9Q0MRN1_9DIPT</name>
<comment type="function">
    <text evidence="6">Involved in transvection phenomena (= synapsis-dependent gene expression), where the synaptic pairing of chromosomes carrying genes with which zeste interacts influences the expression of these genes. Zeste binds to DNA and stimulates transcription from a nearby promoter.</text>
</comment>
<evidence type="ECO:0000256" key="5">
    <source>
        <dbReference type="ARBA" id="ARBA00023163"/>
    </source>
</evidence>
<gene>
    <name evidence="10" type="primary">z</name>
    <name evidence="10" type="ORF">Bhyg_15348</name>
</gene>
<feature type="domain" description="Myb-like" evidence="9">
    <location>
        <begin position="41"/>
        <end position="116"/>
    </location>
</feature>
<comment type="subunit">
    <text evidence="1">Self-associates forming complexes of several hundred monomers.</text>
</comment>
<comment type="caution">
    <text evidence="10">The sequence shown here is derived from an EMBL/GenBank/DDBJ whole genome shotgun (WGS) entry which is preliminary data.</text>
</comment>
<keyword evidence="5" id="KW-0804">Transcription</keyword>
<evidence type="ECO:0000256" key="3">
    <source>
        <dbReference type="ARBA" id="ARBA00023015"/>
    </source>
</evidence>
<dbReference type="InterPro" id="IPR028002">
    <property type="entry name" value="Myb_DNA-bind_5"/>
</dbReference>
<evidence type="ECO:0000313" key="10">
    <source>
        <dbReference type="EMBL" id="KAJ6636753.1"/>
    </source>
</evidence>
<evidence type="ECO:0000256" key="6">
    <source>
        <dbReference type="ARBA" id="ARBA00025466"/>
    </source>
</evidence>
<accession>A0A9Q0MRN1</accession>
<sequence length="349" mass="40418">MDVQDSIDSNSVIKVLNKMSDSKEITKSQSKKSLVSKTDKNLKRYSETEKNLLYELFEKYRKIIDIRLRKNSYSSTKQCEVRECWELILKSFNEDPKTNERTMKQLQKFWLNAKLRRMIPNNKYQDDESQPRIASDLKSPKTEVTPIDDVEIIDADCSTQNEEKDEANQPTPVTSDDTAHSLDIEYVYPSNLIIRKVQTQHQANEAPESFQDNLECQRATASMSKRSHMVLNAGPQPTSPHHGDTNSIEYDHNAQNDTDEVLHENVNSTSDSNQEKIDSLRLQEMHNRVYESQLRCEVQKLLVSKAEEEYKHLQEMNKLRLQETKIRLKLLEQSCANGSANTNVFLTSK</sequence>
<dbReference type="SMART" id="SM00717">
    <property type="entry name" value="SANT"/>
    <property type="match status" value="1"/>
</dbReference>
<keyword evidence="3" id="KW-0805">Transcription regulation</keyword>
<dbReference type="OrthoDB" id="7791603at2759"/>
<protein>
    <recommendedName>
        <fullName evidence="2">Regulatory protein zeste</fullName>
    </recommendedName>
</protein>
<evidence type="ECO:0000259" key="9">
    <source>
        <dbReference type="SMART" id="SM00717"/>
    </source>
</evidence>
<keyword evidence="4" id="KW-0238">DNA-binding</keyword>
<evidence type="ECO:0000256" key="2">
    <source>
        <dbReference type="ARBA" id="ARBA00016807"/>
    </source>
</evidence>
<evidence type="ECO:0000256" key="8">
    <source>
        <dbReference type="SAM" id="MobiDB-lite"/>
    </source>
</evidence>
<dbReference type="AlphaFoldDB" id="A0A9Q0MRN1"/>
<evidence type="ECO:0000256" key="7">
    <source>
        <dbReference type="SAM" id="Coils"/>
    </source>
</evidence>
<dbReference type="Proteomes" id="UP001151699">
    <property type="component" value="Chromosome C"/>
</dbReference>
<evidence type="ECO:0000256" key="4">
    <source>
        <dbReference type="ARBA" id="ARBA00023125"/>
    </source>
</evidence>
<feature type="region of interest" description="Disordered" evidence="8">
    <location>
        <begin position="121"/>
        <end position="141"/>
    </location>
</feature>
<dbReference type="EMBL" id="WJQU01000004">
    <property type="protein sequence ID" value="KAJ6636753.1"/>
    <property type="molecule type" value="Genomic_DNA"/>
</dbReference>
<dbReference type="InterPro" id="IPR001005">
    <property type="entry name" value="SANT/Myb"/>
</dbReference>
<proteinExistence type="predicted"/>
<evidence type="ECO:0000256" key="1">
    <source>
        <dbReference type="ARBA" id="ARBA00011764"/>
    </source>
</evidence>
<keyword evidence="7" id="KW-0175">Coiled coil</keyword>